<proteinExistence type="predicted"/>
<dbReference type="InterPro" id="IPR039459">
    <property type="entry name" value="RepB-like_DNA_primase_dom"/>
</dbReference>
<comment type="caution">
    <text evidence="2">The sequence shown here is derived from an EMBL/GenBank/DDBJ whole genome shotgun (WGS) entry which is preliminary data.</text>
</comment>
<dbReference type="EMBL" id="JAGIZA010000014">
    <property type="protein sequence ID" value="MBP0495035.1"/>
    <property type="molecule type" value="Genomic_DNA"/>
</dbReference>
<evidence type="ECO:0000313" key="3">
    <source>
        <dbReference type="Proteomes" id="UP000677537"/>
    </source>
</evidence>
<reference evidence="2" key="1">
    <citation type="submission" date="2021-03" db="EMBL/GenBank/DDBJ databases">
        <authorList>
            <person name="So Y."/>
        </authorList>
    </citation>
    <scope>NUCLEOTIDE SEQUENCE</scope>
    <source>
        <strain evidence="2">SG15</strain>
    </source>
</reference>
<dbReference type="Pfam" id="PF16793">
    <property type="entry name" value="RepB_primase"/>
    <property type="match status" value="1"/>
</dbReference>
<accession>A0A940N4I6</accession>
<organism evidence="2 3">
    <name type="scientific">Roseomonas indoligenes</name>
    <dbReference type="NCBI Taxonomy" id="2820811"/>
    <lineage>
        <taxon>Bacteria</taxon>
        <taxon>Pseudomonadati</taxon>
        <taxon>Pseudomonadota</taxon>
        <taxon>Alphaproteobacteria</taxon>
        <taxon>Acetobacterales</taxon>
        <taxon>Roseomonadaceae</taxon>
        <taxon>Roseomonas</taxon>
    </lineage>
</organism>
<evidence type="ECO:0000259" key="1">
    <source>
        <dbReference type="Pfam" id="PF16793"/>
    </source>
</evidence>
<sequence>MDQLLRAIPWLRRLNTVGHHIIGRPVDPRHVLIDDLHPDALSALRRHHRPAAVVASSPGSLQAWITISETPVDPALADAAAKVLARRYGGDLCAARASQLGRIPGFTNRKPRHLSRETGLWPYSRLICADGPIFCPGGAALLQEASVIQDGRRPEPTRLIGKQLASSSGRSPAAEHAAGMERLMSILPAGGTLDRSRVDFAIARRLASRGASIEQIVLVVLSGERASSMVPGAAQDYAQRTARAAWRAVNDGSSK</sequence>
<name>A0A940N4I6_9PROT</name>
<dbReference type="AlphaFoldDB" id="A0A940N4I6"/>
<dbReference type="Proteomes" id="UP000677537">
    <property type="component" value="Unassembled WGS sequence"/>
</dbReference>
<gene>
    <name evidence="2" type="ORF">J5Y10_19790</name>
</gene>
<keyword evidence="3" id="KW-1185">Reference proteome</keyword>
<evidence type="ECO:0000313" key="2">
    <source>
        <dbReference type="EMBL" id="MBP0495035.1"/>
    </source>
</evidence>
<feature type="domain" description="RepB-like DNA primase" evidence="1">
    <location>
        <begin position="8"/>
        <end position="131"/>
    </location>
</feature>
<dbReference type="Gene3D" id="1.10.1240.50">
    <property type="match status" value="1"/>
</dbReference>
<dbReference type="Gene3D" id="3.30.70.1790">
    <property type="entry name" value="RepB DNA-primase, N-terminal domain"/>
    <property type="match status" value="1"/>
</dbReference>
<protein>
    <recommendedName>
        <fullName evidence="1">RepB-like DNA primase domain-containing protein</fullName>
    </recommendedName>
</protein>